<feature type="compositionally biased region" description="Basic and acidic residues" evidence="1">
    <location>
        <begin position="119"/>
        <end position="146"/>
    </location>
</feature>
<evidence type="ECO:0000256" key="1">
    <source>
        <dbReference type="SAM" id="MobiDB-lite"/>
    </source>
</evidence>
<organism evidence="2 3">
    <name type="scientific">Nicotiana tabacum</name>
    <name type="common">Common tobacco</name>
    <dbReference type="NCBI Taxonomy" id="4097"/>
    <lineage>
        <taxon>Eukaryota</taxon>
        <taxon>Viridiplantae</taxon>
        <taxon>Streptophyta</taxon>
        <taxon>Embryophyta</taxon>
        <taxon>Tracheophyta</taxon>
        <taxon>Spermatophyta</taxon>
        <taxon>Magnoliopsida</taxon>
        <taxon>eudicotyledons</taxon>
        <taxon>Gunneridae</taxon>
        <taxon>Pentapetalae</taxon>
        <taxon>asterids</taxon>
        <taxon>lamiids</taxon>
        <taxon>Solanales</taxon>
        <taxon>Solanaceae</taxon>
        <taxon>Nicotianoideae</taxon>
        <taxon>Nicotianeae</taxon>
        <taxon>Nicotiana</taxon>
    </lineage>
</organism>
<accession>A0A1S3Z4N0</accession>
<sequence>MDFLSLTRRELQVLCKKNKIPANITNVAMADALASLDTVDGIEEFLSPCESETANSSSMASPEKSEKVSASVPRTLTMTRGRARGTTAKAVNEAKIEMVETPALPTTRRRRAAATSVRSKLESSMKECESDEHIGDQIMMEKKEVSKTPAAVHSSRRREVKAKSSVSQVYSTRRSTRLAGKTSSESITQENEKSGTITYDAYSEDDDENSEVDSKQHSSHENEDLDRNGIDLKEAEESLDVNKDSEILSVQDSNVLVENVMEVEVGVQEVSAGSLAVDVLNEEAEKDLEVEVSYHSNNGLEEVYAKEDNVLENGIQMVSVEEESGGLHSKMTDVELLEDSVVDAFNSENENQIEAMNEVNGNKQIEGSAAKEVNDGEAETKDEDIQNKIQDLGHDAKTRLDFPDVALSKQLTQENQPHWDEVFDFEEDNVAEENHDDEIYECEVDNGTESNSDDSGEGELMGQKKEKGETNVSGSLQCSKDVSEANVELPGDELMDKSEVDDDEANVDNTAVAPLFPLVSLVLNAKSTGEVESFNAETNLNSLDIDLSGQLNREMEAKASEGLHLLQDVSEANIEFAGEEPIKEFEVDDAQTDVDPAAHPPVASPIPNTASKSVSTLILEPVYNLSASSTMNAVLITETSCLTPVKISSSKTPMKKSMSKASAAAKVAQIHDDKENIDNSGRKVVQTKEKSKKNKSNAGNNSKQSLQDLSLRQLTKMLKEMHISKDPKIMDSTNTKVASSRPALQTLPENR</sequence>
<dbReference type="KEGG" id="nta:107782882"/>
<feature type="compositionally biased region" description="Low complexity" evidence="1">
    <location>
        <begin position="696"/>
        <end position="705"/>
    </location>
</feature>
<feature type="compositionally biased region" description="Polar residues" evidence="1">
    <location>
        <begin position="181"/>
        <end position="197"/>
    </location>
</feature>
<dbReference type="Proteomes" id="UP000790787">
    <property type="component" value="Chromosome 4"/>
</dbReference>
<feature type="compositionally biased region" description="Polar residues" evidence="1">
    <location>
        <begin position="470"/>
        <end position="480"/>
    </location>
</feature>
<dbReference type="RefSeq" id="XP_016459309.1">
    <property type="nucleotide sequence ID" value="XM_016603823.1"/>
</dbReference>
<reference evidence="3" key="2">
    <citation type="submission" date="2025-08" db="UniProtKB">
        <authorList>
            <consortium name="RefSeq"/>
        </authorList>
    </citation>
    <scope>IDENTIFICATION</scope>
    <source>
        <tissue evidence="3">Leaf</tissue>
    </source>
</reference>
<dbReference type="RefSeq" id="XP_016459309.1">
    <property type="nucleotide sequence ID" value="XM_016603823.2"/>
</dbReference>
<dbReference type="PANTHER" id="PTHR33621:SF2">
    <property type="entry name" value="RIBOSOMAL L1 DOMAIN-CONTAINING PROTEIN"/>
    <property type="match status" value="1"/>
</dbReference>
<feature type="compositionally biased region" description="Low complexity" evidence="1">
    <location>
        <begin position="659"/>
        <end position="668"/>
    </location>
</feature>
<evidence type="ECO:0000313" key="3">
    <source>
        <dbReference type="RefSeq" id="XP_016459309.1"/>
    </source>
</evidence>
<dbReference type="OMA" id="INDEMGC"/>
<name>A0A1S3Z4N0_TOBAC</name>
<feature type="compositionally biased region" description="Basic and acidic residues" evidence="1">
    <location>
        <begin position="669"/>
        <end position="689"/>
    </location>
</feature>
<reference evidence="2" key="1">
    <citation type="journal article" date="2014" name="Nat. Commun.">
        <title>The tobacco genome sequence and its comparison with those of tomato and potato.</title>
        <authorList>
            <person name="Sierro N."/>
            <person name="Battey J.N."/>
            <person name="Ouadi S."/>
            <person name="Bakaher N."/>
            <person name="Bovet L."/>
            <person name="Willig A."/>
            <person name="Goepfert S."/>
            <person name="Peitsch M.C."/>
            <person name="Ivanov N.V."/>
        </authorList>
    </citation>
    <scope>NUCLEOTIDE SEQUENCE [LARGE SCALE GENOMIC DNA]</scope>
</reference>
<dbReference type="PANTHER" id="PTHR33621">
    <property type="entry name" value="ASPARTIC/GLUTAMIC ACID-RICH PROTEIN"/>
    <property type="match status" value="1"/>
</dbReference>
<feature type="compositionally biased region" description="Basic and acidic residues" evidence="1">
    <location>
        <begin position="717"/>
        <end position="729"/>
    </location>
</feature>
<feature type="region of interest" description="Disordered" evidence="1">
    <location>
        <begin position="445"/>
        <end position="485"/>
    </location>
</feature>
<keyword evidence="2" id="KW-1185">Reference proteome</keyword>
<feature type="compositionally biased region" description="Acidic residues" evidence="1">
    <location>
        <begin position="202"/>
        <end position="211"/>
    </location>
</feature>
<feature type="compositionally biased region" description="Basic and acidic residues" evidence="1">
    <location>
        <begin position="212"/>
        <end position="229"/>
    </location>
</feature>
<dbReference type="GeneID" id="107782882"/>
<dbReference type="AlphaFoldDB" id="A0A1S3Z4N0"/>
<proteinExistence type="predicted"/>
<gene>
    <name evidence="3" type="primary">LOC107782882</name>
</gene>
<feature type="compositionally biased region" description="Acidic residues" evidence="1">
    <location>
        <begin position="445"/>
        <end position="457"/>
    </location>
</feature>
<dbReference type="PaxDb" id="4097-A0A1S3Z4N0"/>
<feature type="region of interest" description="Disordered" evidence="1">
    <location>
        <begin position="647"/>
        <end position="751"/>
    </location>
</feature>
<feature type="region of interest" description="Disordered" evidence="1">
    <location>
        <begin position="49"/>
        <end position="71"/>
    </location>
</feature>
<feature type="compositionally biased region" description="Polar residues" evidence="1">
    <location>
        <begin position="50"/>
        <end position="60"/>
    </location>
</feature>
<dbReference type="OrthoDB" id="1285749at2759"/>
<feature type="compositionally biased region" description="Polar residues" evidence="1">
    <location>
        <begin position="164"/>
        <end position="173"/>
    </location>
</feature>
<feature type="region of interest" description="Disordered" evidence="1">
    <location>
        <begin position="106"/>
        <end position="229"/>
    </location>
</feature>
<evidence type="ECO:0000313" key="2">
    <source>
        <dbReference type="Proteomes" id="UP000790787"/>
    </source>
</evidence>
<protein>
    <submittedName>
        <fullName evidence="3">Uncharacterized protein LOC107782882</fullName>
    </submittedName>
</protein>